<feature type="region of interest" description="Disordered" evidence="2">
    <location>
        <begin position="312"/>
        <end position="372"/>
    </location>
</feature>
<dbReference type="CDD" id="cd00303">
    <property type="entry name" value="retropepsin_like"/>
    <property type="match status" value="1"/>
</dbReference>
<organism evidence="4 5">
    <name type="scientific">Pisum sativum</name>
    <name type="common">Garden pea</name>
    <name type="synonym">Lathyrus oleraceus</name>
    <dbReference type="NCBI Taxonomy" id="3888"/>
    <lineage>
        <taxon>Eukaryota</taxon>
        <taxon>Viridiplantae</taxon>
        <taxon>Streptophyta</taxon>
        <taxon>Embryophyta</taxon>
        <taxon>Tracheophyta</taxon>
        <taxon>Spermatophyta</taxon>
        <taxon>Magnoliopsida</taxon>
        <taxon>eudicotyledons</taxon>
        <taxon>Gunneridae</taxon>
        <taxon>Pentapetalae</taxon>
        <taxon>rosids</taxon>
        <taxon>fabids</taxon>
        <taxon>Fabales</taxon>
        <taxon>Fabaceae</taxon>
        <taxon>Papilionoideae</taxon>
        <taxon>50 kb inversion clade</taxon>
        <taxon>NPAAA clade</taxon>
        <taxon>Hologalegina</taxon>
        <taxon>IRL clade</taxon>
        <taxon>Fabeae</taxon>
        <taxon>Lathyrus</taxon>
    </lineage>
</organism>
<dbReference type="Pfam" id="PF03078">
    <property type="entry name" value="ATHILA"/>
    <property type="match status" value="1"/>
</dbReference>
<dbReference type="GO" id="GO:0006508">
    <property type="term" value="P:proteolysis"/>
    <property type="evidence" value="ECO:0007669"/>
    <property type="project" value="InterPro"/>
</dbReference>
<dbReference type="PROSITE" id="PS00141">
    <property type="entry name" value="ASP_PROTEASE"/>
    <property type="match status" value="1"/>
</dbReference>
<dbReference type="PANTHER" id="PTHR32108:SF9">
    <property type="entry name" value="REVERSE TRANSCRIPTASE RNASE H-LIKE DOMAIN-CONTAINING PROTEIN"/>
    <property type="match status" value="1"/>
</dbReference>
<dbReference type="InterPro" id="IPR004312">
    <property type="entry name" value="ATHILA_Orf1_C"/>
</dbReference>
<reference evidence="4 5" key="1">
    <citation type="journal article" date="2022" name="Nat. Genet.">
        <title>Improved pea reference genome and pan-genome highlight genomic features and evolutionary characteristics.</title>
        <authorList>
            <person name="Yang T."/>
            <person name="Liu R."/>
            <person name="Luo Y."/>
            <person name="Hu S."/>
            <person name="Wang D."/>
            <person name="Wang C."/>
            <person name="Pandey M.K."/>
            <person name="Ge S."/>
            <person name="Xu Q."/>
            <person name="Li N."/>
            <person name="Li G."/>
            <person name="Huang Y."/>
            <person name="Saxena R.K."/>
            <person name="Ji Y."/>
            <person name="Li M."/>
            <person name="Yan X."/>
            <person name="He Y."/>
            <person name="Liu Y."/>
            <person name="Wang X."/>
            <person name="Xiang C."/>
            <person name="Varshney R.K."/>
            <person name="Ding H."/>
            <person name="Gao S."/>
            <person name="Zong X."/>
        </authorList>
    </citation>
    <scope>NUCLEOTIDE SEQUENCE [LARGE SCALE GENOMIC DNA]</scope>
    <source>
        <strain evidence="4 5">cv. Zhongwan 6</strain>
    </source>
</reference>
<keyword evidence="5" id="KW-1185">Reference proteome</keyword>
<dbReference type="InterPro" id="IPR001969">
    <property type="entry name" value="Aspartic_peptidase_AS"/>
</dbReference>
<protein>
    <recommendedName>
        <fullName evidence="3">Arabidopsis retrotransposon Orf1 C-terminal domain-containing protein</fullName>
    </recommendedName>
</protein>
<evidence type="ECO:0000256" key="1">
    <source>
        <dbReference type="SAM" id="Coils"/>
    </source>
</evidence>
<name>A0A9D5A5A1_PEA</name>
<feature type="compositionally biased region" description="Polar residues" evidence="2">
    <location>
        <begin position="338"/>
        <end position="349"/>
    </location>
</feature>
<accession>A0A9D5A5A1</accession>
<feature type="coiled-coil region" evidence="1">
    <location>
        <begin position="374"/>
        <end position="404"/>
    </location>
</feature>
<dbReference type="AlphaFoldDB" id="A0A9D5A5A1"/>
<evidence type="ECO:0000259" key="3">
    <source>
        <dbReference type="Pfam" id="PF03078"/>
    </source>
</evidence>
<dbReference type="EMBL" id="JAMSHJ010000006">
    <property type="protein sequence ID" value="KAI5395904.1"/>
    <property type="molecule type" value="Genomic_DNA"/>
</dbReference>
<comment type="caution">
    <text evidence="4">The sequence shown here is derived from an EMBL/GenBank/DDBJ whole genome shotgun (WGS) entry which is preliminary data.</text>
</comment>
<dbReference type="GO" id="GO:0004190">
    <property type="term" value="F:aspartic-type endopeptidase activity"/>
    <property type="evidence" value="ECO:0007669"/>
    <property type="project" value="InterPro"/>
</dbReference>
<dbReference type="Proteomes" id="UP001058974">
    <property type="component" value="Chromosome 6"/>
</dbReference>
<feature type="region of interest" description="Disordered" evidence="2">
    <location>
        <begin position="412"/>
        <end position="442"/>
    </location>
</feature>
<dbReference type="Gramene" id="Psat06G0218800-T1">
    <property type="protein sequence ID" value="KAI5395904.1"/>
    <property type="gene ID" value="KIW84_062188"/>
</dbReference>
<evidence type="ECO:0000313" key="5">
    <source>
        <dbReference type="Proteomes" id="UP001058974"/>
    </source>
</evidence>
<evidence type="ECO:0000313" key="4">
    <source>
        <dbReference type="EMBL" id="KAI5395904.1"/>
    </source>
</evidence>
<feature type="domain" description="Arabidopsis retrotransposon Orf1 C-terminal" evidence="3">
    <location>
        <begin position="20"/>
        <end position="199"/>
    </location>
</feature>
<dbReference type="PANTHER" id="PTHR32108">
    <property type="entry name" value="DNA-DIRECTED RNA POLYMERASE SUBUNIT ALPHA"/>
    <property type="match status" value="1"/>
</dbReference>
<proteinExistence type="predicted"/>
<keyword evidence="1" id="KW-0175">Coiled coil</keyword>
<feature type="compositionally biased region" description="Low complexity" evidence="2">
    <location>
        <begin position="415"/>
        <end position="431"/>
    </location>
</feature>
<sequence length="1129" mass="126604">MAGNQNFGNIIFRSEDDNYQREQFKRFQQRGVTSTRYPDSTCLQQLGLLQGIEWMLRLADLTFLCTHNQPTYPSLTLEFLSSYAYNTPTGEDEFLTGTATFRMFNTEYSLSQNQLSTLLQFPIEGQVYPRIPPNLNWNTVAAFDLFRKISGVDANNWEELLVSHIHNPTIRYFIRILQNTVFGRSNNSKVNAKELFFLECVFEPNAKVNAASFLFHHIRTLCARGRQPFVIGGLITTIALGLNLGDRLQTLESLPPLFMDISYCRSSRLIKNRVGGKYYLMVNNQAVLSVVLPNIALTDVTNPNRHLYDLNAPEATESSHTNPSADEFEEMEQGDNAPAQQSVPLNPSDTAADPSCRRRRRRRPATNDDIMDAIDGMQAQNLEMMQMMRQMQQQQEERNAITDQRFTDLLSSRDQQYQQQHRPQQQAYQPRNSNQASTSYERKKITFDPIPVSYAELYPSLIERKLITPRDPPAIPANPQWWYKPDQHCVYHSGAPGHDVENCFQLKTKVQDLMRCGILSFEDAGPNVKKNPLPEHGKSVNMVQGCPGKYKVKYVSHIRQSLVELHRLLCNYSHLEHDHDKCRICSVNHLGCRQVWKDLQELLDDGTIEILQNRNVDEDEPKVNVISPVFKIPEPVIIKYDGSKQKFSPSLIIKPADGKEVPLPSSSVVNIADVSGLTRSGRVFSAPLKPQAKADFVERPVGNVVNSPNPALVVKPSYVQKTPTSSVGPSGIVNEDCDEMLRLIKKSEYSVVDQLLQTPSKISVLSLLLNSEPHREALQKVLDLAYVDHDVTFEQFDSIVANITACNTLSFCDSDLPEEGRDHNMALHISMNCKDDAMSNVLVDTGSSLNVLPKTTLSRLSYQGPPMRQSGVVVKAFDGSLMDIHPSYSCLLGRPWIHEAGAVTSTLHQKLKFVKNKKLVVVGGEKALLVSHLSSFSYIDAEDEVGTPFQALSIAEPVEKRTPSFASYRDAKLAIKCGAVAGLGKMNELEDNKSRAGIGFSSGVFNDKGLFKSGGFIHAGQSEEAAAIQEEDAEDSDNFVIPGGICHNWITVDVPTVIHRSKLILKPIEHNDPTPSPNFEFPVFEAEEDDVEGIPDEITRLLEHEEKIIQPHLENLETVNLGSEDWGTP</sequence>
<gene>
    <name evidence="4" type="ORF">KIW84_062188</name>
</gene>
<evidence type="ECO:0000256" key="2">
    <source>
        <dbReference type="SAM" id="MobiDB-lite"/>
    </source>
</evidence>